<dbReference type="Gene3D" id="1.20.1250.20">
    <property type="entry name" value="MFS general substrate transporter like domains"/>
    <property type="match status" value="1"/>
</dbReference>
<feature type="transmembrane region" description="Helical" evidence="8">
    <location>
        <begin position="114"/>
        <end position="136"/>
    </location>
</feature>
<dbReference type="InterPro" id="IPR011701">
    <property type="entry name" value="MFS"/>
</dbReference>
<evidence type="ECO:0000256" key="8">
    <source>
        <dbReference type="SAM" id="Phobius"/>
    </source>
</evidence>
<feature type="transmembrane region" description="Helical" evidence="8">
    <location>
        <begin position="366"/>
        <end position="388"/>
    </location>
</feature>
<feature type="transmembrane region" description="Helical" evidence="8">
    <location>
        <begin position="21"/>
        <end position="41"/>
    </location>
</feature>
<feature type="transmembrane region" description="Helical" evidence="8">
    <location>
        <begin position="175"/>
        <end position="193"/>
    </location>
</feature>
<sequence length="487" mass="51603">MATFTPTLETLRARHGERFKWLVLFTLTVGAVASIISATIVNVAIPDLSRHFVLGQERAQWVSASFMVAMTLAMLLTPWLLLRFGLRRTFIGALLLLGVGGLVGGVSPTYGVMIVMRVVGGVAAGIMQTLPNILILRVFPEREQGKAFGLFGFGVVLAPALGPSLGGFLVELFGWRSIFFVVVPFTLLGWAMARRFMPIDSSMAGEPKPLDWRGLLLVGAATVALLNGLVELHADAARGVALMAVSAVCLAVFLFWQRRVASPLLDLRLFSYRQFAMGAVVAFIYGAGLYGSTYLLPVYMQVALAYTPSSSGLVLLPPGLALAATIVVAGRLTRRIEPYRLVSFGLAALAVSFLLMTINTRATGCLLLIGIASIGRVGLGFVLPSLSLGAMRGVDFTLIPQGSSAVNFLRQLGGAIGVSATGIFLQWRLAAHGIGAVGGAAVDPEARLLACDETFVFLGVLCSLAVAAAWRMRRREPAAVVQAAAGP</sequence>
<feature type="transmembrane region" description="Helical" evidence="8">
    <location>
        <begin position="148"/>
        <end position="169"/>
    </location>
</feature>
<dbReference type="AlphaFoldDB" id="A0AA92K222"/>
<evidence type="ECO:0000259" key="9">
    <source>
        <dbReference type="PROSITE" id="PS50850"/>
    </source>
</evidence>
<comment type="similarity">
    <text evidence="2">Belongs to the major facilitator superfamily. EmrB family.</text>
</comment>
<feature type="transmembrane region" description="Helical" evidence="8">
    <location>
        <begin position="447"/>
        <end position="470"/>
    </location>
</feature>
<proteinExistence type="inferred from homology"/>
<feature type="domain" description="Major facilitator superfamily (MFS) profile" evidence="9">
    <location>
        <begin position="23"/>
        <end position="477"/>
    </location>
</feature>
<feature type="transmembrane region" description="Helical" evidence="8">
    <location>
        <begin position="277"/>
        <end position="300"/>
    </location>
</feature>
<dbReference type="Pfam" id="PF07690">
    <property type="entry name" value="MFS_1"/>
    <property type="match status" value="1"/>
</dbReference>
<dbReference type="SUPFAM" id="SSF103473">
    <property type="entry name" value="MFS general substrate transporter"/>
    <property type="match status" value="1"/>
</dbReference>
<comment type="subcellular location">
    <subcellularLocation>
        <location evidence="1">Cell membrane</location>
        <topology evidence="1">Multi-pass membrane protein</topology>
    </subcellularLocation>
</comment>
<dbReference type="NCBIfam" id="TIGR00711">
    <property type="entry name" value="efflux_EmrB"/>
    <property type="match status" value="1"/>
</dbReference>
<evidence type="ECO:0000256" key="1">
    <source>
        <dbReference type="ARBA" id="ARBA00004651"/>
    </source>
</evidence>
<name>A0AA92K222_RALSL</name>
<dbReference type="GO" id="GO:0022857">
    <property type="term" value="F:transmembrane transporter activity"/>
    <property type="evidence" value="ECO:0007669"/>
    <property type="project" value="InterPro"/>
</dbReference>
<dbReference type="EMBL" id="CP051169">
    <property type="protein sequence ID" value="QOK96925.1"/>
    <property type="molecule type" value="Genomic_DNA"/>
</dbReference>
<evidence type="ECO:0000256" key="5">
    <source>
        <dbReference type="ARBA" id="ARBA00022692"/>
    </source>
</evidence>
<organism evidence="10 11">
    <name type="scientific">Ralstonia solanacearum</name>
    <name type="common">Pseudomonas solanacearum</name>
    <dbReference type="NCBI Taxonomy" id="305"/>
    <lineage>
        <taxon>Bacteria</taxon>
        <taxon>Pseudomonadati</taxon>
        <taxon>Pseudomonadota</taxon>
        <taxon>Betaproteobacteria</taxon>
        <taxon>Burkholderiales</taxon>
        <taxon>Burkholderiaceae</taxon>
        <taxon>Ralstonia</taxon>
        <taxon>Ralstonia solanacearum species complex</taxon>
    </lineage>
</organism>
<keyword evidence="4" id="KW-1003">Cell membrane</keyword>
<feature type="transmembrane region" description="Helical" evidence="8">
    <location>
        <begin position="312"/>
        <end position="329"/>
    </location>
</feature>
<feature type="transmembrane region" description="Helical" evidence="8">
    <location>
        <begin position="61"/>
        <end position="82"/>
    </location>
</feature>
<accession>A0AA92K222</accession>
<dbReference type="InterPro" id="IPR020846">
    <property type="entry name" value="MFS_dom"/>
</dbReference>
<evidence type="ECO:0000256" key="3">
    <source>
        <dbReference type="ARBA" id="ARBA00022448"/>
    </source>
</evidence>
<reference evidence="11" key="1">
    <citation type="submission" date="2020-04" db="EMBL/GenBank/DDBJ databases">
        <title>Ralstonia solanacearum UW576, UW763, UW773, and UW774.</title>
        <authorList>
            <person name="Steidl O."/>
            <person name="Truchon A."/>
            <person name="Allen C."/>
        </authorList>
    </citation>
    <scope>NUCLEOTIDE SEQUENCE [LARGE SCALE GENOMIC DNA]</scope>
    <source>
        <strain evidence="11">UW774</strain>
    </source>
</reference>
<dbReference type="InterPro" id="IPR036259">
    <property type="entry name" value="MFS_trans_sf"/>
</dbReference>
<gene>
    <name evidence="10" type="ORF">HF909_11080</name>
</gene>
<dbReference type="PRINTS" id="PR01036">
    <property type="entry name" value="TCRTETB"/>
</dbReference>
<evidence type="ECO:0000313" key="11">
    <source>
        <dbReference type="Proteomes" id="UP000593970"/>
    </source>
</evidence>
<feature type="transmembrane region" description="Helical" evidence="8">
    <location>
        <begin position="341"/>
        <end position="360"/>
    </location>
</feature>
<keyword evidence="6 8" id="KW-1133">Transmembrane helix</keyword>
<evidence type="ECO:0000256" key="4">
    <source>
        <dbReference type="ARBA" id="ARBA00022475"/>
    </source>
</evidence>
<dbReference type="PANTHER" id="PTHR42718:SF9">
    <property type="entry name" value="MAJOR FACILITATOR SUPERFAMILY MULTIDRUG TRANSPORTER MFSC"/>
    <property type="match status" value="1"/>
</dbReference>
<dbReference type="PROSITE" id="PS50850">
    <property type="entry name" value="MFS"/>
    <property type="match status" value="1"/>
</dbReference>
<dbReference type="GO" id="GO:0005886">
    <property type="term" value="C:plasma membrane"/>
    <property type="evidence" value="ECO:0007669"/>
    <property type="project" value="UniProtKB-SubCell"/>
</dbReference>
<dbReference type="PANTHER" id="PTHR42718">
    <property type="entry name" value="MAJOR FACILITATOR SUPERFAMILY MULTIDRUG TRANSPORTER MFSC"/>
    <property type="match status" value="1"/>
</dbReference>
<protein>
    <submittedName>
        <fullName evidence="10">Multidrug efflux MFS transporter</fullName>
    </submittedName>
</protein>
<keyword evidence="3" id="KW-0813">Transport</keyword>
<dbReference type="InterPro" id="IPR004638">
    <property type="entry name" value="EmrB-like"/>
</dbReference>
<dbReference type="Proteomes" id="UP000593970">
    <property type="component" value="Chromosome"/>
</dbReference>
<keyword evidence="7 8" id="KW-0472">Membrane</keyword>
<dbReference type="Gene3D" id="1.20.1720.10">
    <property type="entry name" value="Multidrug resistance protein D"/>
    <property type="match status" value="1"/>
</dbReference>
<keyword evidence="5 8" id="KW-0812">Transmembrane</keyword>
<feature type="transmembrane region" description="Helical" evidence="8">
    <location>
        <begin position="89"/>
        <end position="108"/>
    </location>
</feature>
<evidence type="ECO:0000256" key="6">
    <source>
        <dbReference type="ARBA" id="ARBA00022989"/>
    </source>
</evidence>
<feature type="transmembrane region" description="Helical" evidence="8">
    <location>
        <begin position="236"/>
        <end position="256"/>
    </location>
</feature>
<feature type="transmembrane region" description="Helical" evidence="8">
    <location>
        <begin position="214"/>
        <end position="230"/>
    </location>
</feature>
<evidence type="ECO:0000313" key="10">
    <source>
        <dbReference type="EMBL" id="QOK96925.1"/>
    </source>
</evidence>
<feature type="transmembrane region" description="Helical" evidence="8">
    <location>
        <begin position="408"/>
        <end position="427"/>
    </location>
</feature>
<evidence type="ECO:0000256" key="2">
    <source>
        <dbReference type="ARBA" id="ARBA00008537"/>
    </source>
</evidence>
<evidence type="ECO:0000256" key="7">
    <source>
        <dbReference type="ARBA" id="ARBA00023136"/>
    </source>
</evidence>